<evidence type="ECO:0000256" key="6">
    <source>
        <dbReference type="ARBA" id="ARBA00022989"/>
    </source>
</evidence>
<evidence type="ECO:0000256" key="1">
    <source>
        <dbReference type="ARBA" id="ARBA00004651"/>
    </source>
</evidence>
<feature type="binding site" evidence="14">
    <location>
        <position position="71"/>
    </location>
    <ligand>
        <name>Na(+)</name>
        <dbReference type="ChEBI" id="CHEBI:29101"/>
        <note>structural</note>
    </ligand>
</feature>
<dbReference type="AlphaFoldDB" id="A0A561CKA8"/>
<dbReference type="HAMAP" id="MF_00454">
    <property type="entry name" value="FluC"/>
    <property type="match status" value="1"/>
</dbReference>
<evidence type="ECO:0000256" key="2">
    <source>
        <dbReference type="ARBA" id="ARBA00022448"/>
    </source>
</evidence>
<comment type="caution">
    <text evidence="15">The sequence shown here is derived from an EMBL/GenBank/DDBJ whole genome shotgun (WGS) entry which is preliminary data.</text>
</comment>
<comment type="catalytic activity">
    <reaction evidence="12">
        <text>fluoride(in) = fluoride(out)</text>
        <dbReference type="Rhea" id="RHEA:76159"/>
        <dbReference type="ChEBI" id="CHEBI:17051"/>
    </reaction>
    <physiologicalReaction direction="left-to-right" evidence="12">
        <dbReference type="Rhea" id="RHEA:76160"/>
    </physiologicalReaction>
</comment>
<comment type="subcellular location">
    <subcellularLocation>
        <location evidence="1 14">Cell membrane</location>
        <topology evidence="1 14">Multi-pass membrane protein</topology>
    </subcellularLocation>
</comment>
<evidence type="ECO:0000256" key="13">
    <source>
        <dbReference type="ARBA" id="ARBA00049940"/>
    </source>
</evidence>
<evidence type="ECO:0000313" key="15">
    <source>
        <dbReference type="EMBL" id="TWD91633.1"/>
    </source>
</evidence>
<comment type="activity regulation">
    <text evidence="14">Na(+) is not transported, but it plays an essential structural role and its presence is essential for fluoride channel function.</text>
</comment>
<comment type="function">
    <text evidence="13 14">Fluoride-specific ion channel. Important for reducing fluoride concentration in the cell, thus reducing its toxicity.</text>
</comment>
<evidence type="ECO:0000313" key="16">
    <source>
        <dbReference type="Proteomes" id="UP000319671"/>
    </source>
</evidence>
<evidence type="ECO:0000256" key="12">
    <source>
        <dbReference type="ARBA" id="ARBA00035585"/>
    </source>
</evidence>
<dbReference type="RefSeq" id="WP_144568196.1">
    <property type="nucleotide sequence ID" value="NZ_VIVN01000021.1"/>
</dbReference>
<dbReference type="NCBIfam" id="TIGR00494">
    <property type="entry name" value="crcB"/>
    <property type="match status" value="1"/>
</dbReference>
<keyword evidence="2 14" id="KW-0813">Transport</keyword>
<organism evidence="15 16">
    <name type="scientific">Neobacillus bataviensis</name>
    <dbReference type="NCBI Taxonomy" id="220685"/>
    <lineage>
        <taxon>Bacteria</taxon>
        <taxon>Bacillati</taxon>
        <taxon>Bacillota</taxon>
        <taxon>Bacilli</taxon>
        <taxon>Bacillales</taxon>
        <taxon>Bacillaceae</taxon>
        <taxon>Neobacillus</taxon>
    </lineage>
</organism>
<dbReference type="PANTHER" id="PTHR28259">
    <property type="entry name" value="FLUORIDE EXPORT PROTEIN 1-RELATED"/>
    <property type="match status" value="1"/>
</dbReference>
<dbReference type="GO" id="GO:0062054">
    <property type="term" value="F:fluoride channel activity"/>
    <property type="evidence" value="ECO:0007669"/>
    <property type="project" value="UniProtKB-UniRule"/>
</dbReference>
<evidence type="ECO:0000256" key="3">
    <source>
        <dbReference type="ARBA" id="ARBA00022475"/>
    </source>
</evidence>
<keyword evidence="7 14" id="KW-0915">Sodium</keyword>
<dbReference type="EMBL" id="VIVN01000021">
    <property type="protein sequence ID" value="TWD91633.1"/>
    <property type="molecule type" value="Genomic_DNA"/>
</dbReference>
<comment type="similarity">
    <text evidence="11 14">Belongs to the fluoride channel Fluc/FEX (TC 1.A.43) family.</text>
</comment>
<evidence type="ECO:0000256" key="4">
    <source>
        <dbReference type="ARBA" id="ARBA00022692"/>
    </source>
</evidence>
<dbReference type="GO" id="GO:0005886">
    <property type="term" value="C:plasma membrane"/>
    <property type="evidence" value="ECO:0007669"/>
    <property type="project" value="UniProtKB-SubCell"/>
</dbReference>
<evidence type="ECO:0000256" key="7">
    <source>
        <dbReference type="ARBA" id="ARBA00023053"/>
    </source>
</evidence>
<feature type="binding site" evidence="14">
    <location>
        <position position="74"/>
    </location>
    <ligand>
        <name>Na(+)</name>
        <dbReference type="ChEBI" id="CHEBI:29101"/>
        <note>structural</note>
    </ligand>
</feature>
<keyword evidence="3 14" id="KW-1003">Cell membrane</keyword>
<evidence type="ECO:0000256" key="14">
    <source>
        <dbReference type="HAMAP-Rule" id="MF_00454"/>
    </source>
</evidence>
<keyword evidence="4 14" id="KW-0812">Transmembrane</keyword>
<dbReference type="InterPro" id="IPR003691">
    <property type="entry name" value="FluC"/>
</dbReference>
<keyword evidence="9 14" id="KW-0472">Membrane</keyword>
<evidence type="ECO:0000256" key="5">
    <source>
        <dbReference type="ARBA" id="ARBA00022723"/>
    </source>
</evidence>
<keyword evidence="16" id="KW-1185">Reference proteome</keyword>
<evidence type="ECO:0000256" key="8">
    <source>
        <dbReference type="ARBA" id="ARBA00023065"/>
    </source>
</evidence>
<feature type="transmembrane region" description="Helical" evidence="14">
    <location>
        <begin position="96"/>
        <end position="118"/>
    </location>
</feature>
<keyword evidence="5 14" id="KW-0479">Metal-binding</keyword>
<proteinExistence type="inferred from homology"/>
<keyword evidence="6 14" id="KW-1133">Transmembrane helix</keyword>
<dbReference type="Pfam" id="PF02537">
    <property type="entry name" value="CRCB"/>
    <property type="match status" value="1"/>
</dbReference>
<keyword evidence="10 14" id="KW-0407">Ion channel</keyword>
<dbReference type="GO" id="GO:0046872">
    <property type="term" value="F:metal ion binding"/>
    <property type="evidence" value="ECO:0007669"/>
    <property type="project" value="UniProtKB-KW"/>
</dbReference>
<evidence type="ECO:0000256" key="11">
    <source>
        <dbReference type="ARBA" id="ARBA00035120"/>
    </source>
</evidence>
<accession>A0A561CKA8</accession>
<feature type="transmembrane region" description="Helical" evidence="14">
    <location>
        <begin position="60"/>
        <end position="76"/>
    </location>
</feature>
<dbReference type="GO" id="GO:0140114">
    <property type="term" value="P:cellular detoxification of fluoride"/>
    <property type="evidence" value="ECO:0007669"/>
    <property type="project" value="UniProtKB-UniRule"/>
</dbReference>
<dbReference type="PANTHER" id="PTHR28259:SF16">
    <property type="entry name" value="FLUORIDE-SPECIFIC ION CHANNEL FLUC 2"/>
    <property type="match status" value="1"/>
</dbReference>
<feature type="transmembrane region" description="Helical" evidence="14">
    <location>
        <begin position="29"/>
        <end position="53"/>
    </location>
</feature>
<name>A0A561CKA8_9BACI</name>
<sequence length="122" mass="13538">MLFVGIGGIFGAIMRFQLGKWITAKTSGVFPIGTFIINITGSFVLGLLAVLHLEKEIPEWFWLLCGTGFIGAYTTFSTFGYETIQMLQKRETKYAVLYVSISVFFGIIFAWVGSIIGIKFSS</sequence>
<reference evidence="15 16" key="1">
    <citation type="submission" date="2019-06" db="EMBL/GenBank/DDBJ databases">
        <title>Sorghum-associated microbial communities from plants grown in Nebraska, USA.</title>
        <authorList>
            <person name="Schachtman D."/>
        </authorList>
    </citation>
    <scope>NUCLEOTIDE SEQUENCE [LARGE SCALE GENOMIC DNA]</scope>
    <source>
        <strain evidence="15 16">2482</strain>
    </source>
</reference>
<dbReference type="Proteomes" id="UP000319671">
    <property type="component" value="Unassembled WGS sequence"/>
</dbReference>
<evidence type="ECO:0000256" key="10">
    <source>
        <dbReference type="ARBA" id="ARBA00023303"/>
    </source>
</evidence>
<evidence type="ECO:0000256" key="9">
    <source>
        <dbReference type="ARBA" id="ARBA00023136"/>
    </source>
</evidence>
<gene>
    <name evidence="14" type="primary">fluC</name>
    <name evidence="14" type="synonym">crcB</name>
    <name evidence="15" type="ORF">FB550_12175</name>
</gene>
<keyword evidence="8 14" id="KW-0406">Ion transport</keyword>
<protein>
    <recommendedName>
        <fullName evidence="14">Fluoride-specific ion channel FluC</fullName>
    </recommendedName>
</protein>